<feature type="transmembrane region" description="Helical" evidence="1">
    <location>
        <begin position="6"/>
        <end position="26"/>
    </location>
</feature>
<sequence length="155" mass="16012">MGGTPVWPLIALSNIAQGSAVIGIIISSRKHNEREISVPAAISAWLGVTEPAMYGINLKYRFPMLCAMIGSGLAGLLCGLNGVMANGIGVGGPAGNSLDSTELLAGICAGNGYRHHHPDCTHLVYLSAEIPPGHAGYCLIFFGAQLRPLAFAGIT</sequence>
<feature type="transmembrane region" description="Helical" evidence="1">
    <location>
        <begin position="62"/>
        <end position="83"/>
    </location>
</feature>
<protein>
    <submittedName>
        <fullName evidence="2">Trehalose-specific PTS system EIIBC component</fullName>
        <ecNumber evidence="2">2.7.1.-</ecNumber>
    </submittedName>
</protein>
<dbReference type="InterPro" id="IPR050558">
    <property type="entry name" value="PTS_Sugar-Specific_Components"/>
</dbReference>
<dbReference type="AlphaFoldDB" id="A0A2X3KMP1"/>
<dbReference type="Proteomes" id="UP000250991">
    <property type="component" value="Unassembled WGS sequence"/>
</dbReference>
<keyword evidence="2" id="KW-0808">Transferase</keyword>
<evidence type="ECO:0000256" key="1">
    <source>
        <dbReference type="SAM" id="Phobius"/>
    </source>
</evidence>
<dbReference type="GO" id="GO:0005886">
    <property type="term" value="C:plasma membrane"/>
    <property type="evidence" value="ECO:0007669"/>
    <property type="project" value="TreeGrafter"/>
</dbReference>
<keyword evidence="1" id="KW-0472">Membrane</keyword>
<dbReference type="EC" id="2.7.1.-" evidence="2"/>
<dbReference type="EMBL" id="UARW01000010">
    <property type="protein sequence ID" value="SQD07215.1"/>
    <property type="molecule type" value="Genomic_DNA"/>
</dbReference>
<dbReference type="PANTHER" id="PTHR30175:SF1">
    <property type="entry name" value="PTS SYSTEM ARBUTIN-, CELLOBIOSE-, AND SALICIN-SPECIFIC EIIBC COMPONENT-RELATED"/>
    <property type="match status" value="1"/>
</dbReference>
<keyword evidence="1" id="KW-0812">Transmembrane</keyword>
<proteinExistence type="predicted"/>
<evidence type="ECO:0000313" key="3">
    <source>
        <dbReference type="Proteomes" id="UP000250991"/>
    </source>
</evidence>
<dbReference type="GO" id="GO:0090589">
    <property type="term" value="F:protein-phosphocysteine-trehalose phosphotransferase system transporter activity"/>
    <property type="evidence" value="ECO:0007669"/>
    <property type="project" value="TreeGrafter"/>
</dbReference>
<organism evidence="2 3">
    <name type="scientific">Escherichia coli</name>
    <dbReference type="NCBI Taxonomy" id="562"/>
    <lineage>
        <taxon>Bacteria</taxon>
        <taxon>Pseudomonadati</taxon>
        <taxon>Pseudomonadota</taxon>
        <taxon>Gammaproteobacteria</taxon>
        <taxon>Enterobacterales</taxon>
        <taxon>Enterobacteriaceae</taxon>
        <taxon>Escherichia</taxon>
    </lineage>
</organism>
<dbReference type="PANTHER" id="PTHR30175">
    <property type="entry name" value="PHOSPHOTRANSFERASE SYSTEM TRANSPORT PROTEIN"/>
    <property type="match status" value="1"/>
</dbReference>
<dbReference type="GO" id="GO:0015771">
    <property type="term" value="P:trehalose transport"/>
    <property type="evidence" value="ECO:0007669"/>
    <property type="project" value="TreeGrafter"/>
</dbReference>
<dbReference type="GO" id="GO:0009401">
    <property type="term" value="P:phosphoenolpyruvate-dependent sugar phosphotransferase system"/>
    <property type="evidence" value="ECO:0007669"/>
    <property type="project" value="TreeGrafter"/>
</dbReference>
<accession>A0A2X3KMP1</accession>
<evidence type="ECO:0000313" key="2">
    <source>
        <dbReference type="EMBL" id="SQD07215.1"/>
    </source>
</evidence>
<name>A0A2X3KMP1_ECOLX</name>
<reference evidence="2 3" key="1">
    <citation type="submission" date="2018-06" db="EMBL/GenBank/DDBJ databases">
        <authorList>
            <consortium name="Pathogen Informatics"/>
            <person name="Doyle S."/>
        </authorList>
    </citation>
    <scope>NUCLEOTIDE SEQUENCE [LARGE SCALE GENOMIC DNA]</scope>
    <source>
        <strain evidence="2 3">NCTC8009</strain>
    </source>
</reference>
<gene>
    <name evidence="2" type="primary">treB_3</name>
    <name evidence="2" type="ORF">NCTC8009_07836</name>
</gene>
<keyword evidence="1" id="KW-1133">Transmembrane helix</keyword>